<proteinExistence type="predicted"/>
<accession>A0A8J2JTJ4</accession>
<evidence type="ECO:0000313" key="2">
    <source>
        <dbReference type="Proteomes" id="UP000708208"/>
    </source>
</evidence>
<evidence type="ECO:0000313" key="1">
    <source>
        <dbReference type="EMBL" id="CAG7726027.1"/>
    </source>
</evidence>
<name>A0A8J2JTJ4_9HEXA</name>
<keyword evidence="2" id="KW-1185">Reference proteome</keyword>
<protein>
    <submittedName>
        <fullName evidence="1">Uncharacterized protein</fullName>
    </submittedName>
</protein>
<dbReference type="Proteomes" id="UP000708208">
    <property type="component" value="Unassembled WGS sequence"/>
</dbReference>
<sequence length="83" mass="9170">MLGHCDINCPSPTPCQVIIVVAPIYTDQGPFFLSSCSFLQCGASNHYRVLIPSQLLIARGKKFLTRLSTKPTYPGSSYFDLMI</sequence>
<organism evidence="1 2">
    <name type="scientific">Allacma fusca</name>
    <dbReference type="NCBI Taxonomy" id="39272"/>
    <lineage>
        <taxon>Eukaryota</taxon>
        <taxon>Metazoa</taxon>
        <taxon>Ecdysozoa</taxon>
        <taxon>Arthropoda</taxon>
        <taxon>Hexapoda</taxon>
        <taxon>Collembola</taxon>
        <taxon>Symphypleona</taxon>
        <taxon>Sminthuridae</taxon>
        <taxon>Allacma</taxon>
    </lineage>
</organism>
<gene>
    <name evidence="1" type="ORF">AFUS01_LOCUS14958</name>
</gene>
<reference evidence="1" key="1">
    <citation type="submission" date="2021-06" db="EMBL/GenBank/DDBJ databases">
        <authorList>
            <person name="Hodson N. C."/>
            <person name="Mongue J. A."/>
            <person name="Jaron S. K."/>
        </authorList>
    </citation>
    <scope>NUCLEOTIDE SEQUENCE</scope>
</reference>
<dbReference type="AlphaFoldDB" id="A0A8J2JTJ4"/>
<dbReference type="EMBL" id="CAJVCH010129801">
    <property type="protein sequence ID" value="CAG7726027.1"/>
    <property type="molecule type" value="Genomic_DNA"/>
</dbReference>
<comment type="caution">
    <text evidence="1">The sequence shown here is derived from an EMBL/GenBank/DDBJ whole genome shotgun (WGS) entry which is preliminary data.</text>
</comment>